<dbReference type="InterPro" id="IPR036890">
    <property type="entry name" value="HATPase_C_sf"/>
</dbReference>
<keyword evidence="17" id="KW-1185">Reference proteome</keyword>
<dbReference type="Pfam" id="PF00672">
    <property type="entry name" value="HAMP"/>
    <property type="match status" value="1"/>
</dbReference>
<dbReference type="AlphaFoldDB" id="A0A919J2Y1"/>
<dbReference type="PANTHER" id="PTHR45436">
    <property type="entry name" value="SENSOR HISTIDINE KINASE YKOH"/>
    <property type="match status" value="1"/>
</dbReference>
<comment type="caution">
    <text evidence="16">The sequence shown here is derived from an EMBL/GenBank/DDBJ whole genome shotgun (WGS) entry which is preliminary data.</text>
</comment>
<proteinExistence type="predicted"/>
<dbReference type="SMART" id="SM00387">
    <property type="entry name" value="HATPase_c"/>
    <property type="match status" value="1"/>
</dbReference>
<evidence type="ECO:0000259" key="15">
    <source>
        <dbReference type="PROSITE" id="PS50885"/>
    </source>
</evidence>
<evidence type="ECO:0000313" key="16">
    <source>
        <dbReference type="EMBL" id="GIE13811.1"/>
    </source>
</evidence>
<evidence type="ECO:0000256" key="4">
    <source>
        <dbReference type="ARBA" id="ARBA00012438"/>
    </source>
</evidence>
<dbReference type="Pfam" id="PF02518">
    <property type="entry name" value="HATPase_c"/>
    <property type="match status" value="1"/>
</dbReference>
<feature type="compositionally biased region" description="Polar residues" evidence="12">
    <location>
        <begin position="62"/>
        <end position="80"/>
    </location>
</feature>
<keyword evidence="11 13" id="KW-0472">Membrane</keyword>
<protein>
    <recommendedName>
        <fullName evidence="4">histidine kinase</fullName>
        <ecNumber evidence="4">2.7.13.3</ecNumber>
    </recommendedName>
</protein>
<keyword evidence="8" id="KW-0418">Kinase</keyword>
<dbReference type="InterPro" id="IPR005467">
    <property type="entry name" value="His_kinase_dom"/>
</dbReference>
<gene>
    <name evidence="16" type="primary">cutS</name>
    <name evidence="16" type="ORF">Afe05nite_56510</name>
</gene>
<dbReference type="PROSITE" id="PS50885">
    <property type="entry name" value="HAMP"/>
    <property type="match status" value="1"/>
</dbReference>
<dbReference type="Gene3D" id="1.10.287.130">
    <property type="match status" value="1"/>
</dbReference>
<organism evidence="16 17">
    <name type="scientific">Paractinoplanes ferrugineus</name>
    <dbReference type="NCBI Taxonomy" id="113564"/>
    <lineage>
        <taxon>Bacteria</taxon>
        <taxon>Bacillati</taxon>
        <taxon>Actinomycetota</taxon>
        <taxon>Actinomycetes</taxon>
        <taxon>Micromonosporales</taxon>
        <taxon>Micromonosporaceae</taxon>
        <taxon>Paractinoplanes</taxon>
    </lineage>
</organism>
<keyword evidence="5" id="KW-0597">Phosphoprotein</keyword>
<dbReference type="SUPFAM" id="SSF47384">
    <property type="entry name" value="Homodimeric domain of signal transducing histidine kinase"/>
    <property type="match status" value="1"/>
</dbReference>
<dbReference type="EMBL" id="BOMM01000050">
    <property type="protein sequence ID" value="GIE13811.1"/>
    <property type="molecule type" value="Genomic_DNA"/>
</dbReference>
<dbReference type="SMART" id="SM00304">
    <property type="entry name" value="HAMP"/>
    <property type="match status" value="1"/>
</dbReference>
<dbReference type="PROSITE" id="PS50109">
    <property type="entry name" value="HIS_KIN"/>
    <property type="match status" value="1"/>
</dbReference>
<dbReference type="Gene3D" id="3.30.565.10">
    <property type="entry name" value="Histidine kinase-like ATPase, C-terminal domain"/>
    <property type="match status" value="1"/>
</dbReference>
<dbReference type="InterPro" id="IPR003594">
    <property type="entry name" value="HATPase_dom"/>
</dbReference>
<evidence type="ECO:0000256" key="1">
    <source>
        <dbReference type="ARBA" id="ARBA00000085"/>
    </source>
</evidence>
<dbReference type="InterPro" id="IPR050428">
    <property type="entry name" value="TCS_sensor_his_kinase"/>
</dbReference>
<dbReference type="SUPFAM" id="SSF55874">
    <property type="entry name" value="ATPase domain of HSP90 chaperone/DNA topoisomerase II/histidine kinase"/>
    <property type="match status" value="1"/>
</dbReference>
<feature type="transmembrane region" description="Helical" evidence="13">
    <location>
        <begin position="12"/>
        <end position="36"/>
    </location>
</feature>
<feature type="compositionally biased region" description="Low complexity" evidence="12">
    <location>
        <begin position="437"/>
        <end position="452"/>
    </location>
</feature>
<evidence type="ECO:0000256" key="7">
    <source>
        <dbReference type="ARBA" id="ARBA00022692"/>
    </source>
</evidence>
<reference evidence="16" key="1">
    <citation type="submission" date="2021-01" db="EMBL/GenBank/DDBJ databases">
        <title>Whole genome shotgun sequence of Actinoplanes ferrugineus NBRC 15555.</title>
        <authorList>
            <person name="Komaki H."/>
            <person name="Tamura T."/>
        </authorList>
    </citation>
    <scope>NUCLEOTIDE SEQUENCE</scope>
    <source>
        <strain evidence="16">NBRC 15555</strain>
    </source>
</reference>
<dbReference type="PANTHER" id="PTHR45436:SF15">
    <property type="entry name" value="SENSOR HISTIDINE KINASE CUSS"/>
    <property type="match status" value="1"/>
</dbReference>
<dbReference type="EC" id="2.7.13.3" evidence="4"/>
<keyword evidence="7 13" id="KW-0812">Transmembrane</keyword>
<evidence type="ECO:0000256" key="2">
    <source>
        <dbReference type="ARBA" id="ARBA00004141"/>
    </source>
</evidence>
<evidence type="ECO:0000256" key="12">
    <source>
        <dbReference type="SAM" id="MobiDB-lite"/>
    </source>
</evidence>
<dbReference type="RefSeq" id="WP_203820245.1">
    <property type="nucleotide sequence ID" value="NZ_BAAABP010000002.1"/>
</dbReference>
<evidence type="ECO:0000256" key="3">
    <source>
        <dbReference type="ARBA" id="ARBA00004236"/>
    </source>
</evidence>
<evidence type="ECO:0000313" key="17">
    <source>
        <dbReference type="Proteomes" id="UP000598174"/>
    </source>
</evidence>
<sequence length="452" mass="48387">MRFLGHRTVRFRLTVLYGALFLVCGTMLVAITYILASQFTPDAYTSRGPNGETNALVVSPTKPDSNGSPQFSSQDQADSATHSEDGTSAQAAEFARRAQELSRAQRTDQLDALLVQSLIALGITTVIALGAGWLMAGRQLSRLQQVTGAARTISASNLHERLALDGPHDELKDLGDTFDGLLARLEDSFVAQRRFIANVSHELRTPLTRQRTVAQVALSDPDATVESLRAAHERVLAAGLEQEQLLMALLRLARGQAGLGARTPFDLARLTEEVVLSRADEAKRRGLEVQASYGPAWASGDVRLTEGMIGNLVDNALRHNVEGGHVEISTHGRDDQAVLTVSNTGRPIPGSRVEQLFEPFERGGADRVGRGEGLGLGLSIVRAIADAHDADLVAVPRPRGGLRITVALPAGGRCRAQCGSCRRKPVPNSPISPPCGRCSTRSTPTNPPTSRS</sequence>
<feature type="region of interest" description="Disordered" evidence="12">
    <location>
        <begin position="50"/>
        <end position="89"/>
    </location>
</feature>
<evidence type="ECO:0000256" key="5">
    <source>
        <dbReference type="ARBA" id="ARBA00022553"/>
    </source>
</evidence>
<evidence type="ECO:0000256" key="6">
    <source>
        <dbReference type="ARBA" id="ARBA00022679"/>
    </source>
</evidence>
<evidence type="ECO:0000259" key="14">
    <source>
        <dbReference type="PROSITE" id="PS50109"/>
    </source>
</evidence>
<dbReference type="GO" id="GO:0000155">
    <property type="term" value="F:phosphorelay sensor kinase activity"/>
    <property type="evidence" value="ECO:0007669"/>
    <property type="project" value="InterPro"/>
</dbReference>
<evidence type="ECO:0000256" key="8">
    <source>
        <dbReference type="ARBA" id="ARBA00022777"/>
    </source>
</evidence>
<keyword evidence="6" id="KW-0808">Transferase</keyword>
<dbReference type="Gene3D" id="6.10.340.10">
    <property type="match status" value="1"/>
</dbReference>
<dbReference type="InterPro" id="IPR036097">
    <property type="entry name" value="HisK_dim/P_sf"/>
</dbReference>
<feature type="domain" description="Histidine kinase" evidence="14">
    <location>
        <begin position="198"/>
        <end position="412"/>
    </location>
</feature>
<dbReference type="InterPro" id="IPR004358">
    <property type="entry name" value="Sig_transdc_His_kin-like_C"/>
</dbReference>
<dbReference type="InterPro" id="IPR003660">
    <property type="entry name" value="HAMP_dom"/>
</dbReference>
<keyword evidence="9 13" id="KW-1133">Transmembrane helix</keyword>
<evidence type="ECO:0000256" key="9">
    <source>
        <dbReference type="ARBA" id="ARBA00022989"/>
    </source>
</evidence>
<dbReference type="SMART" id="SM00388">
    <property type="entry name" value="HisKA"/>
    <property type="match status" value="1"/>
</dbReference>
<comment type="catalytic activity">
    <reaction evidence="1">
        <text>ATP + protein L-histidine = ADP + protein N-phospho-L-histidine.</text>
        <dbReference type="EC" id="2.7.13.3"/>
    </reaction>
</comment>
<dbReference type="InterPro" id="IPR003661">
    <property type="entry name" value="HisK_dim/P_dom"/>
</dbReference>
<keyword evidence="10" id="KW-0902">Two-component regulatory system</keyword>
<evidence type="ECO:0000256" key="10">
    <source>
        <dbReference type="ARBA" id="ARBA00023012"/>
    </source>
</evidence>
<comment type="subcellular location">
    <subcellularLocation>
        <location evidence="3">Cell membrane</location>
    </subcellularLocation>
    <subcellularLocation>
        <location evidence="2">Membrane</location>
        <topology evidence="2">Multi-pass membrane protein</topology>
    </subcellularLocation>
</comment>
<feature type="transmembrane region" description="Helical" evidence="13">
    <location>
        <begin position="113"/>
        <end position="136"/>
    </location>
</feature>
<evidence type="ECO:0000256" key="13">
    <source>
        <dbReference type="SAM" id="Phobius"/>
    </source>
</evidence>
<feature type="domain" description="HAMP" evidence="15">
    <location>
        <begin position="137"/>
        <end position="190"/>
    </location>
</feature>
<name>A0A919J2Y1_9ACTN</name>
<dbReference type="CDD" id="cd00082">
    <property type="entry name" value="HisKA"/>
    <property type="match status" value="1"/>
</dbReference>
<dbReference type="Proteomes" id="UP000598174">
    <property type="component" value="Unassembled WGS sequence"/>
</dbReference>
<accession>A0A919J2Y1</accession>
<dbReference type="PRINTS" id="PR00344">
    <property type="entry name" value="BCTRLSENSOR"/>
</dbReference>
<feature type="region of interest" description="Disordered" evidence="12">
    <location>
        <begin position="419"/>
        <end position="452"/>
    </location>
</feature>
<dbReference type="Pfam" id="PF00512">
    <property type="entry name" value="HisKA"/>
    <property type="match status" value="1"/>
</dbReference>
<dbReference type="GO" id="GO:0005886">
    <property type="term" value="C:plasma membrane"/>
    <property type="evidence" value="ECO:0007669"/>
    <property type="project" value="UniProtKB-SubCell"/>
</dbReference>
<evidence type="ECO:0000256" key="11">
    <source>
        <dbReference type="ARBA" id="ARBA00023136"/>
    </source>
</evidence>